<keyword evidence="3 7" id="KW-0378">Hydrolase</keyword>
<dbReference type="OrthoDB" id="9974421at2759"/>
<dbReference type="InterPro" id="IPR029058">
    <property type="entry name" value="AB_hydrolase_fold"/>
</dbReference>
<feature type="active site" description="Charge relay system" evidence="8">
    <location>
        <position position="375"/>
    </location>
</feature>
<evidence type="ECO:0000256" key="7">
    <source>
        <dbReference type="PIRNR" id="PIRNR000862"/>
    </source>
</evidence>
<keyword evidence="12" id="KW-1185">Reference proteome</keyword>
<dbReference type="GeneID" id="106663864"/>
<sequence>MPPTPILGFILTLSFYVTVTSALLTQNEDPDFRPYLLSTCQRVWARGQICERRQVKTEDGYILALHRLHTKNLNYGPPVLVIHGLLSASDQWLLSGRDRDLPSILADKGYDVWLGDTRGNAYSRKHISLNPDSPEFWDFSFHEVGYYDIPAMVDYIRLQSGHKKVYYVGYSLGGTDFLVMASARPEYNKKIKAGILIAPYAYSPSNMNRVVQMLVSITTSVMRRWRMLRVFEVFPRSNATLVMNHLLCMPKSSLMPLCLQVYNQIFGLTEELNEDHLIDLMSTFRAGSSAKTLNHCMQVMHMDSLRYYDYDDAENLKRYGQTDPPEYNLSLITAPVSLHYSSQDWFVSTEKVERLTSKLPNVIGKYLVSSRSFNHMDFLVGIHARELVYEDVTNVISNLT</sequence>
<dbReference type="InterPro" id="IPR025483">
    <property type="entry name" value="Lipase_euk"/>
</dbReference>
<evidence type="ECO:0000313" key="11">
    <source>
        <dbReference type="EnsemblMetazoa" id="XP_014244550.1"/>
    </source>
</evidence>
<dbReference type="GO" id="GO:0016788">
    <property type="term" value="F:hydrolase activity, acting on ester bonds"/>
    <property type="evidence" value="ECO:0007669"/>
    <property type="project" value="InterPro"/>
</dbReference>
<evidence type="ECO:0000256" key="8">
    <source>
        <dbReference type="PIRSR" id="PIRSR000862-1"/>
    </source>
</evidence>
<feature type="active site" description="Nucleophile" evidence="8">
    <location>
        <position position="171"/>
    </location>
</feature>
<keyword evidence="4 7" id="KW-0442">Lipid degradation</keyword>
<reference evidence="11" key="1">
    <citation type="submission" date="2022-01" db="UniProtKB">
        <authorList>
            <consortium name="EnsemblMetazoa"/>
        </authorList>
    </citation>
    <scope>IDENTIFICATION</scope>
</reference>
<evidence type="ECO:0000256" key="1">
    <source>
        <dbReference type="ARBA" id="ARBA00010701"/>
    </source>
</evidence>
<dbReference type="RefSeq" id="XP_014244550.1">
    <property type="nucleotide sequence ID" value="XM_014389064.2"/>
</dbReference>
<evidence type="ECO:0000256" key="3">
    <source>
        <dbReference type="ARBA" id="ARBA00022801"/>
    </source>
</evidence>
<dbReference type="AlphaFoldDB" id="A0A8I6RLX8"/>
<dbReference type="Gene3D" id="3.40.50.1820">
    <property type="entry name" value="alpha/beta hydrolase"/>
    <property type="match status" value="1"/>
</dbReference>
<evidence type="ECO:0000313" key="12">
    <source>
        <dbReference type="Proteomes" id="UP000494040"/>
    </source>
</evidence>
<dbReference type="PIRSF" id="PIRSF000862">
    <property type="entry name" value="Steryl_ester_lip"/>
    <property type="match status" value="1"/>
</dbReference>
<evidence type="ECO:0000259" key="10">
    <source>
        <dbReference type="Pfam" id="PF00561"/>
    </source>
</evidence>
<evidence type="ECO:0000256" key="5">
    <source>
        <dbReference type="ARBA" id="ARBA00023098"/>
    </source>
</evidence>
<keyword evidence="5" id="KW-0443">Lipid metabolism</keyword>
<evidence type="ECO:0000256" key="2">
    <source>
        <dbReference type="ARBA" id="ARBA00022729"/>
    </source>
</evidence>
<dbReference type="InterPro" id="IPR000073">
    <property type="entry name" value="AB_hydrolase_1"/>
</dbReference>
<feature type="chain" id="PRO_5035306850" description="Lipase" evidence="9">
    <location>
        <begin position="23"/>
        <end position="400"/>
    </location>
</feature>
<keyword evidence="6" id="KW-0325">Glycoprotein</keyword>
<dbReference type="Pfam" id="PF00561">
    <property type="entry name" value="Abhydrolase_1"/>
    <property type="match status" value="1"/>
</dbReference>
<dbReference type="KEGG" id="clec:106663864"/>
<dbReference type="OMA" id="FLACSET"/>
<organism evidence="11 12">
    <name type="scientific">Cimex lectularius</name>
    <name type="common">Bed bug</name>
    <name type="synonym">Acanthia lectularia</name>
    <dbReference type="NCBI Taxonomy" id="79782"/>
    <lineage>
        <taxon>Eukaryota</taxon>
        <taxon>Metazoa</taxon>
        <taxon>Ecdysozoa</taxon>
        <taxon>Arthropoda</taxon>
        <taxon>Hexapoda</taxon>
        <taxon>Insecta</taxon>
        <taxon>Pterygota</taxon>
        <taxon>Neoptera</taxon>
        <taxon>Paraneoptera</taxon>
        <taxon>Hemiptera</taxon>
        <taxon>Heteroptera</taxon>
        <taxon>Panheteroptera</taxon>
        <taxon>Cimicomorpha</taxon>
        <taxon>Cimicidae</taxon>
        <taxon>Cimex</taxon>
    </lineage>
</organism>
<feature type="signal peptide" evidence="9">
    <location>
        <begin position="1"/>
        <end position="22"/>
    </location>
</feature>
<keyword evidence="2 9" id="KW-0732">Signal</keyword>
<evidence type="ECO:0000256" key="9">
    <source>
        <dbReference type="SAM" id="SignalP"/>
    </source>
</evidence>
<dbReference type="GO" id="GO:0016042">
    <property type="term" value="P:lipid catabolic process"/>
    <property type="evidence" value="ECO:0007669"/>
    <property type="project" value="UniProtKB-KW"/>
</dbReference>
<feature type="domain" description="AB hydrolase-1" evidence="10">
    <location>
        <begin position="77"/>
        <end position="379"/>
    </location>
</feature>
<dbReference type="EnsemblMetazoa" id="XM_014389064.2">
    <property type="protein sequence ID" value="XP_014244550.1"/>
    <property type="gene ID" value="LOC106663864"/>
</dbReference>
<dbReference type="FunFam" id="3.40.50.1820:FF:000057">
    <property type="entry name" value="Lipase"/>
    <property type="match status" value="1"/>
</dbReference>
<comment type="similarity">
    <text evidence="1 7">Belongs to the AB hydrolase superfamily. Lipase family.</text>
</comment>
<dbReference type="PANTHER" id="PTHR11005">
    <property type="entry name" value="LYSOSOMAL ACID LIPASE-RELATED"/>
    <property type="match status" value="1"/>
</dbReference>
<name>A0A8I6RLX8_CIMLE</name>
<feature type="active site" description="Charge relay system" evidence="8">
    <location>
        <position position="344"/>
    </location>
</feature>
<proteinExistence type="inferred from homology"/>
<protein>
    <recommendedName>
        <fullName evidence="7">Lipase</fullName>
    </recommendedName>
</protein>
<accession>A0A8I6RLX8</accession>
<dbReference type="SUPFAM" id="SSF53474">
    <property type="entry name" value="alpha/beta-Hydrolases"/>
    <property type="match status" value="1"/>
</dbReference>
<dbReference type="Proteomes" id="UP000494040">
    <property type="component" value="Unassembled WGS sequence"/>
</dbReference>
<evidence type="ECO:0000256" key="4">
    <source>
        <dbReference type="ARBA" id="ARBA00022963"/>
    </source>
</evidence>
<evidence type="ECO:0000256" key="6">
    <source>
        <dbReference type="ARBA" id="ARBA00023180"/>
    </source>
</evidence>